<gene>
    <name evidence="2" type="ORF">ARMGADRAFT_170</name>
</gene>
<evidence type="ECO:0000259" key="1">
    <source>
        <dbReference type="PROSITE" id="PS50234"/>
    </source>
</evidence>
<dbReference type="EMBL" id="KZ293644">
    <property type="protein sequence ID" value="PBL03047.1"/>
    <property type="molecule type" value="Genomic_DNA"/>
</dbReference>
<dbReference type="SUPFAM" id="SSF53300">
    <property type="entry name" value="vWA-like"/>
    <property type="match status" value="1"/>
</dbReference>
<dbReference type="Gene3D" id="3.40.50.410">
    <property type="entry name" value="von Willebrand factor, type A domain"/>
    <property type="match status" value="1"/>
</dbReference>
<dbReference type="STRING" id="47427.A0A2H3EWT6"/>
<dbReference type="Proteomes" id="UP000217790">
    <property type="component" value="Unassembled WGS sequence"/>
</dbReference>
<protein>
    <recommendedName>
        <fullName evidence="1">VWFA domain-containing protein</fullName>
    </recommendedName>
</protein>
<accession>A0A2H3EWT6</accession>
<sequence>MARVTRENEFQYLDQFDTVLIVDDSRSMVGRRWEIARKALGELTVVAAKYDDDGIEIHFLNNPTVRQGLTTKEGVDELFQSVTPTPGTPIGRKLESLLTAYIDRFEELRRAGEKLKKVNYILLTDGEPSERKGSEMYPDKVIVRAAKRLDKLHAPQVQIGIQFVQIGHSVSATKFLQSLDDDLMDKHNIRDIVDTTPAQAGRDLSVNDMIKILTGGINRRIDNRDKRR</sequence>
<proteinExistence type="predicted"/>
<evidence type="ECO:0000313" key="2">
    <source>
        <dbReference type="EMBL" id="PBL03047.1"/>
    </source>
</evidence>
<organism evidence="2 3">
    <name type="scientific">Armillaria gallica</name>
    <name type="common">Bulbous honey fungus</name>
    <name type="synonym">Armillaria bulbosa</name>
    <dbReference type="NCBI Taxonomy" id="47427"/>
    <lineage>
        <taxon>Eukaryota</taxon>
        <taxon>Fungi</taxon>
        <taxon>Dikarya</taxon>
        <taxon>Basidiomycota</taxon>
        <taxon>Agaricomycotina</taxon>
        <taxon>Agaricomycetes</taxon>
        <taxon>Agaricomycetidae</taxon>
        <taxon>Agaricales</taxon>
        <taxon>Marasmiineae</taxon>
        <taxon>Physalacriaceae</taxon>
        <taxon>Armillaria</taxon>
    </lineage>
</organism>
<dbReference type="InterPro" id="IPR036465">
    <property type="entry name" value="vWFA_dom_sf"/>
</dbReference>
<dbReference type="SMART" id="SM00327">
    <property type="entry name" value="VWA"/>
    <property type="match status" value="1"/>
</dbReference>
<keyword evidence="3" id="KW-1185">Reference proteome</keyword>
<dbReference type="InParanoid" id="A0A2H3EWT6"/>
<name>A0A2H3EWT6_ARMGA</name>
<reference evidence="3" key="1">
    <citation type="journal article" date="2017" name="Nat. Ecol. Evol.">
        <title>Genome expansion and lineage-specific genetic innovations in the forest pathogenic fungi Armillaria.</title>
        <authorList>
            <person name="Sipos G."/>
            <person name="Prasanna A.N."/>
            <person name="Walter M.C."/>
            <person name="O'Connor E."/>
            <person name="Balint B."/>
            <person name="Krizsan K."/>
            <person name="Kiss B."/>
            <person name="Hess J."/>
            <person name="Varga T."/>
            <person name="Slot J."/>
            <person name="Riley R."/>
            <person name="Boka B."/>
            <person name="Rigling D."/>
            <person name="Barry K."/>
            <person name="Lee J."/>
            <person name="Mihaltcheva S."/>
            <person name="LaButti K."/>
            <person name="Lipzen A."/>
            <person name="Waldron R."/>
            <person name="Moloney N.M."/>
            <person name="Sperisen C."/>
            <person name="Kredics L."/>
            <person name="Vagvoelgyi C."/>
            <person name="Patrignani A."/>
            <person name="Fitzpatrick D."/>
            <person name="Nagy I."/>
            <person name="Doyle S."/>
            <person name="Anderson J.B."/>
            <person name="Grigoriev I.V."/>
            <person name="Gueldener U."/>
            <person name="Muensterkoetter M."/>
            <person name="Nagy L.G."/>
        </authorList>
    </citation>
    <scope>NUCLEOTIDE SEQUENCE [LARGE SCALE GENOMIC DNA]</scope>
    <source>
        <strain evidence="3">Ar21-2</strain>
    </source>
</reference>
<dbReference type="PROSITE" id="PS50234">
    <property type="entry name" value="VWFA"/>
    <property type="match status" value="1"/>
</dbReference>
<dbReference type="PANTHER" id="PTHR34706">
    <property type="entry name" value="SLR1338 PROTEIN"/>
    <property type="match status" value="1"/>
</dbReference>
<dbReference type="PANTHER" id="PTHR34706:SF1">
    <property type="entry name" value="VWFA DOMAIN-CONTAINING PROTEIN"/>
    <property type="match status" value="1"/>
</dbReference>
<evidence type="ECO:0000313" key="3">
    <source>
        <dbReference type="Proteomes" id="UP000217790"/>
    </source>
</evidence>
<dbReference type="OMA" id="ASKCEQF"/>
<dbReference type="OrthoDB" id="2142040at2759"/>
<feature type="domain" description="VWFA" evidence="1">
    <location>
        <begin position="17"/>
        <end position="213"/>
    </location>
</feature>
<dbReference type="AlphaFoldDB" id="A0A2H3EWT6"/>
<dbReference type="InterPro" id="IPR002035">
    <property type="entry name" value="VWF_A"/>
</dbReference>